<dbReference type="InterPro" id="IPR036291">
    <property type="entry name" value="NAD(P)-bd_dom_sf"/>
</dbReference>
<reference evidence="2" key="1">
    <citation type="submission" date="2020-08" db="EMBL/GenBank/DDBJ databases">
        <title>Genome public.</title>
        <authorList>
            <person name="Liu C."/>
            <person name="Sun Q."/>
        </authorList>
    </citation>
    <scope>NUCLEOTIDE SEQUENCE</scope>
    <source>
        <strain evidence="2">N12</strain>
    </source>
</reference>
<evidence type="ECO:0000313" key="3">
    <source>
        <dbReference type="Proteomes" id="UP000651085"/>
    </source>
</evidence>
<comment type="caution">
    <text evidence="2">The sequence shown here is derived from an EMBL/GenBank/DDBJ whole genome shotgun (WGS) entry which is preliminary data.</text>
</comment>
<feature type="domain" description="NAD-dependent epimerase/dehydratase" evidence="1">
    <location>
        <begin position="4"/>
        <end position="248"/>
    </location>
</feature>
<dbReference type="RefSeq" id="WP_262435087.1">
    <property type="nucleotide sequence ID" value="NZ_JACRTF010000001.1"/>
</dbReference>
<name>A0A926F3G8_9BACT</name>
<evidence type="ECO:0000259" key="1">
    <source>
        <dbReference type="Pfam" id="PF01370"/>
    </source>
</evidence>
<organism evidence="2 3">
    <name type="scientific">Jilunia laotingensis</name>
    <dbReference type="NCBI Taxonomy" id="2763675"/>
    <lineage>
        <taxon>Bacteria</taxon>
        <taxon>Pseudomonadati</taxon>
        <taxon>Bacteroidota</taxon>
        <taxon>Bacteroidia</taxon>
        <taxon>Bacteroidales</taxon>
        <taxon>Bacteroidaceae</taxon>
        <taxon>Jilunia</taxon>
    </lineage>
</organism>
<evidence type="ECO:0000313" key="2">
    <source>
        <dbReference type="EMBL" id="MBC8593981.1"/>
    </source>
</evidence>
<dbReference type="EMBL" id="JACRTF010000001">
    <property type="protein sequence ID" value="MBC8593981.1"/>
    <property type="molecule type" value="Genomic_DNA"/>
</dbReference>
<dbReference type="Pfam" id="PF01370">
    <property type="entry name" value="Epimerase"/>
    <property type="match status" value="1"/>
</dbReference>
<dbReference type="PANTHER" id="PTHR43245">
    <property type="entry name" value="BIFUNCTIONAL POLYMYXIN RESISTANCE PROTEIN ARNA"/>
    <property type="match status" value="1"/>
</dbReference>
<dbReference type="InterPro" id="IPR001509">
    <property type="entry name" value="Epimerase_deHydtase"/>
</dbReference>
<protein>
    <submittedName>
        <fullName evidence="2">NAD(P)-dependent oxidoreductase</fullName>
    </submittedName>
</protein>
<dbReference type="Gene3D" id="3.40.50.720">
    <property type="entry name" value="NAD(P)-binding Rossmann-like Domain"/>
    <property type="match status" value="1"/>
</dbReference>
<dbReference type="Proteomes" id="UP000651085">
    <property type="component" value="Unassembled WGS sequence"/>
</dbReference>
<sequence>MKRIVLFGATGTVGTYTAIELKKQGYDIVAVGRRTSDNGFFKVKGIDYYPVDITRPDTFSVLPMDDIYCVVHFAGILPAAMKGYDPQAYIDTIMSGTLNVLNYCLSVKAEKIIFSQSRADSNYLMDQGPIPSDIVKKFPLTGDHSVYSICKNAAVDLIEHYYHQYNLKRFILRFPTIYAYHPNPYFYVNGIRKWKAYRYLIDQAIKGKTIEIWGDPQRAKEIVYVKDAIQIVQRCIDSELDGGVYNVGRGVPVTLEEQILGIVEVFSDSKHPSQVIYKPEKPNAREYVNDISKTKNELGYVPEYDYKALLLDYKKEMEAESFKKLWGSQIDYE</sequence>
<dbReference type="PANTHER" id="PTHR43245:SF13">
    <property type="entry name" value="UDP-D-APIOSE_UDP-D-XYLOSE SYNTHASE 2"/>
    <property type="match status" value="1"/>
</dbReference>
<gene>
    <name evidence="2" type="ORF">H8744_12135</name>
</gene>
<dbReference type="SUPFAM" id="SSF51735">
    <property type="entry name" value="NAD(P)-binding Rossmann-fold domains"/>
    <property type="match status" value="1"/>
</dbReference>
<dbReference type="CDD" id="cd08946">
    <property type="entry name" value="SDR_e"/>
    <property type="match status" value="1"/>
</dbReference>
<proteinExistence type="predicted"/>
<dbReference type="InterPro" id="IPR050177">
    <property type="entry name" value="Lipid_A_modif_metabolic_enz"/>
</dbReference>
<accession>A0A926F3G8</accession>
<dbReference type="AlphaFoldDB" id="A0A926F3G8"/>
<keyword evidence="3" id="KW-1185">Reference proteome</keyword>